<sequence>MRNLVFLFALLFTFQAFAQRKPKIKGNKAVIDVYQELPPFHAIELRDDLEIKLHDSTEEGIAITADDNLIDVLRFKVQDSVLQISSFYNITRKKKLEITVNYIYLEAITMFDGEIDMDGAVNAKDLYVDMHESAKLNLNADAEVFNINMEGNSSGEFNLKGQEINLVLKDRVDVKIFGTSDLSNIKMYKNATAILEGTTFELYANLFENSNLKGEKLESEAVYLTIEESATADVNSTKTIQLSSSGNARTHLYGEGKVEVIDFLDTSELHKEK</sequence>
<feature type="chain" id="PRO_5031013490" evidence="1">
    <location>
        <begin position="19"/>
        <end position="273"/>
    </location>
</feature>
<dbReference type="Gene3D" id="2.160.20.120">
    <property type="match status" value="1"/>
</dbReference>
<reference evidence="3 4" key="1">
    <citation type="journal article" date="2019" name="Mar. Drugs">
        <title>Comparative Genomics and CAZyme Genome Repertoires of Marine Zobellia amurskyensis KMM 3526(T) and Zobellia laminariae KMM 3676(T).</title>
        <authorList>
            <person name="Chernysheva N."/>
            <person name="Bystritskaya E."/>
            <person name="Stenkova A."/>
            <person name="Golovkin I."/>
            <person name="Nedashkovskaya O."/>
            <person name="Isaeva M."/>
        </authorList>
    </citation>
    <scope>NUCLEOTIDE SEQUENCE [LARGE SCALE GENOMIC DNA]</scope>
    <source>
        <strain evidence="3 4">KMM 3526</strain>
    </source>
</reference>
<protein>
    <submittedName>
        <fullName evidence="3">DUF2807 domain-containing protein</fullName>
    </submittedName>
</protein>
<feature type="signal peptide" evidence="1">
    <location>
        <begin position="1"/>
        <end position="18"/>
    </location>
</feature>
<dbReference type="AlphaFoldDB" id="A0A7X3D3G3"/>
<gene>
    <name evidence="3" type="ORF">D9O36_17225</name>
</gene>
<dbReference type="Pfam" id="PF10988">
    <property type="entry name" value="DUF2807"/>
    <property type="match status" value="1"/>
</dbReference>
<feature type="domain" description="Putative auto-transporter adhesin head GIN" evidence="2">
    <location>
        <begin position="39"/>
        <end position="162"/>
    </location>
</feature>
<dbReference type="OrthoDB" id="1419485at2"/>
<keyword evidence="4" id="KW-1185">Reference proteome</keyword>
<comment type="caution">
    <text evidence="3">The sequence shown here is derived from an EMBL/GenBank/DDBJ whole genome shotgun (WGS) entry which is preliminary data.</text>
</comment>
<keyword evidence="1" id="KW-0732">Signal</keyword>
<dbReference type="RefSeq" id="WP_155600851.1">
    <property type="nucleotide sequence ID" value="NZ_RCNR01000045.1"/>
</dbReference>
<organism evidence="3 4">
    <name type="scientific">Zobellia amurskyensis</name>
    <dbReference type="NCBI Taxonomy" id="248905"/>
    <lineage>
        <taxon>Bacteria</taxon>
        <taxon>Pseudomonadati</taxon>
        <taxon>Bacteroidota</taxon>
        <taxon>Flavobacteriia</taxon>
        <taxon>Flavobacteriales</taxon>
        <taxon>Flavobacteriaceae</taxon>
        <taxon>Zobellia</taxon>
    </lineage>
</organism>
<evidence type="ECO:0000259" key="2">
    <source>
        <dbReference type="Pfam" id="PF10988"/>
    </source>
</evidence>
<name>A0A7X3D3G3_9FLAO</name>
<dbReference type="EMBL" id="RCNR01000045">
    <property type="protein sequence ID" value="MUH37593.1"/>
    <property type="molecule type" value="Genomic_DNA"/>
</dbReference>
<evidence type="ECO:0000313" key="3">
    <source>
        <dbReference type="EMBL" id="MUH37593.1"/>
    </source>
</evidence>
<dbReference type="Proteomes" id="UP000540519">
    <property type="component" value="Unassembled WGS sequence"/>
</dbReference>
<evidence type="ECO:0000256" key="1">
    <source>
        <dbReference type="SAM" id="SignalP"/>
    </source>
</evidence>
<dbReference type="InterPro" id="IPR021255">
    <property type="entry name" value="DUF2807"/>
</dbReference>
<evidence type="ECO:0000313" key="4">
    <source>
        <dbReference type="Proteomes" id="UP000540519"/>
    </source>
</evidence>
<proteinExistence type="predicted"/>
<accession>A0A7X3D3G3</accession>